<feature type="region of interest" description="Disordered" evidence="1">
    <location>
        <begin position="114"/>
        <end position="136"/>
    </location>
</feature>
<proteinExistence type="predicted"/>
<dbReference type="EMBL" id="MU001692">
    <property type="protein sequence ID" value="KAF2454325.1"/>
    <property type="molecule type" value="Genomic_DNA"/>
</dbReference>
<evidence type="ECO:0000313" key="3">
    <source>
        <dbReference type="Proteomes" id="UP000799766"/>
    </source>
</evidence>
<organism evidence="2 3">
    <name type="scientific">Lineolata rhizophorae</name>
    <dbReference type="NCBI Taxonomy" id="578093"/>
    <lineage>
        <taxon>Eukaryota</taxon>
        <taxon>Fungi</taxon>
        <taxon>Dikarya</taxon>
        <taxon>Ascomycota</taxon>
        <taxon>Pezizomycotina</taxon>
        <taxon>Dothideomycetes</taxon>
        <taxon>Dothideomycetes incertae sedis</taxon>
        <taxon>Lineolatales</taxon>
        <taxon>Lineolataceae</taxon>
        <taxon>Lineolata</taxon>
    </lineage>
</organism>
<dbReference type="Proteomes" id="UP000799766">
    <property type="component" value="Unassembled WGS sequence"/>
</dbReference>
<protein>
    <submittedName>
        <fullName evidence="2">Uncharacterized protein</fullName>
    </submittedName>
</protein>
<accession>A0A6A6NRC5</accession>
<evidence type="ECO:0000256" key="1">
    <source>
        <dbReference type="SAM" id="MobiDB-lite"/>
    </source>
</evidence>
<gene>
    <name evidence="2" type="ORF">BDY21DRAFT_109382</name>
</gene>
<sequence>MGSWDASRRRGFSFLGPEERAEETTCVMRTEQWVVLSQARALRTKCPSLPDRVRQWTASGGLNGVPPLVGWSLSLFVGRGLADVMVHGFQPGKRPLGRAGSRAAMQLAAALPRDPGLMRAGPSYQREFHAGRRERK</sequence>
<name>A0A6A6NRC5_9PEZI</name>
<dbReference type="AlphaFoldDB" id="A0A6A6NRC5"/>
<reference evidence="2" key="1">
    <citation type="journal article" date="2020" name="Stud. Mycol.">
        <title>101 Dothideomycetes genomes: a test case for predicting lifestyles and emergence of pathogens.</title>
        <authorList>
            <person name="Haridas S."/>
            <person name="Albert R."/>
            <person name="Binder M."/>
            <person name="Bloem J."/>
            <person name="Labutti K."/>
            <person name="Salamov A."/>
            <person name="Andreopoulos B."/>
            <person name="Baker S."/>
            <person name="Barry K."/>
            <person name="Bills G."/>
            <person name="Bluhm B."/>
            <person name="Cannon C."/>
            <person name="Castanera R."/>
            <person name="Culley D."/>
            <person name="Daum C."/>
            <person name="Ezra D."/>
            <person name="Gonzalez J."/>
            <person name="Henrissat B."/>
            <person name="Kuo A."/>
            <person name="Liang C."/>
            <person name="Lipzen A."/>
            <person name="Lutzoni F."/>
            <person name="Magnuson J."/>
            <person name="Mondo S."/>
            <person name="Nolan M."/>
            <person name="Ohm R."/>
            <person name="Pangilinan J."/>
            <person name="Park H.-J."/>
            <person name="Ramirez L."/>
            <person name="Alfaro M."/>
            <person name="Sun H."/>
            <person name="Tritt A."/>
            <person name="Yoshinaga Y."/>
            <person name="Zwiers L.-H."/>
            <person name="Turgeon B."/>
            <person name="Goodwin S."/>
            <person name="Spatafora J."/>
            <person name="Crous P."/>
            <person name="Grigoriev I."/>
        </authorList>
    </citation>
    <scope>NUCLEOTIDE SEQUENCE</scope>
    <source>
        <strain evidence="2">ATCC 16933</strain>
    </source>
</reference>
<feature type="compositionally biased region" description="Basic and acidic residues" evidence="1">
    <location>
        <begin position="126"/>
        <end position="136"/>
    </location>
</feature>
<keyword evidence="3" id="KW-1185">Reference proteome</keyword>
<evidence type="ECO:0000313" key="2">
    <source>
        <dbReference type="EMBL" id="KAF2454325.1"/>
    </source>
</evidence>